<keyword evidence="4" id="KW-1185">Reference proteome</keyword>
<name>A0A821S2B8_9NEOP</name>
<evidence type="ECO:0000313" key="3">
    <source>
        <dbReference type="EMBL" id="CAF4851347.1"/>
    </source>
</evidence>
<feature type="signal peptide" evidence="2">
    <location>
        <begin position="1"/>
        <end position="19"/>
    </location>
</feature>
<feature type="region of interest" description="Disordered" evidence="1">
    <location>
        <begin position="435"/>
        <end position="518"/>
    </location>
</feature>
<evidence type="ECO:0000256" key="1">
    <source>
        <dbReference type="SAM" id="MobiDB-lite"/>
    </source>
</evidence>
<dbReference type="Proteomes" id="UP000663880">
    <property type="component" value="Unassembled WGS sequence"/>
</dbReference>
<reference evidence="3" key="1">
    <citation type="submission" date="2021-02" db="EMBL/GenBank/DDBJ databases">
        <authorList>
            <person name="Steward A R."/>
        </authorList>
    </citation>
    <scope>NUCLEOTIDE SEQUENCE</scope>
</reference>
<dbReference type="EMBL" id="CAJOBZ010000016">
    <property type="protein sequence ID" value="CAF4851347.1"/>
    <property type="molecule type" value="Genomic_DNA"/>
</dbReference>
<keyword evidence="2" id="KW-0732">Signal</keyword>
<evidence type="ECO:0000313" key="4">
    <source>
        <dbReference type="Proteomes" id="UP000663880"/>
    </source>
</evidence>
<accession>A0A821S2B8</accession>
<dbReference type="PANTHER" id="PTHR24637:SF421">
    <property type="entry name" value="CUTICLE COLLAGEN DPY-2"/>
    <property type="match status" value="1"/>
</dbReference>
<sequence>MVNVQTLVFLVYCFQFVNGEAVESSTVSTSSQGAAIPDESQARTISAELRECGLRITGPGLKWEKEKVDDCSTAYADPPEIPKINGEAGAQGRQGLMGEKGIQGPRGLEGEKGDKGPIGEGGSGGEKGDRGSTGLKGAKGDQGASIPGLQGPPGPPGPDDVYSHLLNVELPKNDVISDVSMPEPGKTNPGSQLNPAKSCANVESEGDPDGDYYLNPESEFIAKCDFIKQSTCLSLTYEEQPTLCDRNPCWLFKSGFNIGKFYNNQLHNIKYLSTLNGTTHSTHTFSIVCKYLTLSEDSNLQIQLYHMLLIGPEASDATPLYYKVHSDDCTSENDEGSAEIVLTINGPFLPITDFYIRDFNEESELIFERTQSKLTMVIVRTFVFLVCFYVICGDAAEFRTPLNETPEGPKIEAVWDEECAIRITGSGLKWKRKTNACSAPGQRGAPGIVGPPGIKGAAGSPGIPGPMGQKGILGDQGPPGVRGPKGDKGTPGETGQKGETGHAIRGLPGLPGAPGTVPGPTDQCKGEYYFLNPINKFFAKCDIKSNNVCVNFLNTSQRWHKVCEKTSPCWLLQSNLNMDELYGNNMYANIEYLSKFPTLDYNTQTIQIDCKYVSIENMRILLLHSLKIGTEATDQTSVYYEIINTTCNKDTEAGKAELQIRLAGPFLPITDLYIADSTNHSELSIKVTKVCFYYKLK</sequence>
<dbReference type="InterPro" id="IPR008160">
    <property type="entry name" value="Collagen"/>
</dbReference>
<gene>
    <name evidence="3" type="ORF">PMACD_LOCUS7086</name>
</gene>
<proteinExistence type="predicted"/>
<protein>
    <submittedName>
        <fullName evidence="3">Uncharacterized protein</fullName>
    </submittedName>
</protein>
<organism evidence="3 4">
    <name type="scientific">Pieris macdunnoughi</name>
    <dbReference type="NCBI Taxonomy" id="345717"/>
    <lineage>
        <taxon>Eukaryota</taxon>
        <taxon>Metazoa</taxon>
        <taxon>Ecdysozoa</taxon>
        <taxon>Arthropoda</taxon>
        <taxon>Hexapoda</taxon>
        <taxon>Insecta</taxon>
        <taxon>Pterygota</taxon>
        <taxon>Neoptera</taxon>
        <taxon>Endopterygota</taxon>
        <taxon>Lepidoptera</taxon>
        <taxon>Glossata</taxon>
        <taxon>Ditrysia</taxon>
        <taxon>Papilionoidea</taxon>
        <taxon>Pieridae</taxon>
        <taxon>Pierinae</taxon>
        <taxon>Pieris</taxon>
    </lineage>
</organism>
<dbReference type="PANTHER" id="PTHR24637">
    <property type="entry name" value="COLLAGEN"/>
    <property type="match status" value="1"/>
</dbReference>
<dbReference type="Pfam" id="PF01391">
    <property type="entry name" value="Collagen"/>
    <property type="match status" value="2"/>
</dbReference>
<feature type="region of interest" description="Disordered" evidence="1">
    <location>
        <begin position="73"/>
        <end position="163"/>
    </location>
</feature>
<dbReference type="AlphaFoldDB" id="A0A821S2B8"/>
<dbReference type="Gene3D" id="2.60.120.1000">
    <property type="match status" value="2"/>
</dbReference>
<feature type="region of interest" description="Disordered" evidence="1">
    <location>
        <begin position="176"/>
        <end position="206"/>
    </location>
</feature>
<evidence type="ECO:0000256" key="2">
    <source>
        <dbReference type="SAM" id="SignalP"/>
    </source>
</evidence>
<comment type="caution">
    <text evidence="3">The sequence shown here is derived from an EMBL/GenBank/DDBJ whole genome shotgun (WGS) entry which is preliminary data.</text>
</comment>
<feature type="compositionally biased region" description="Basic and acidic residues" evidence="1">
    <location>
        <begin position="108"/>
        <end position="117"/>
    </location>
</feature>
<dbReference type="OrthoDB" id="8939548at2759"/>
<feature type="chain" id="PRO_5032464344" evidence="2">
    <location>
        <begin position="20"/>
        <end position="697"/>
    </location>
</feature>